<evidence type="ECO:0000313" key="2">
    <source>
        <dbReference type="Proteomes" id="UP000324800"/>
    </source>
</evidence>
<name>A0A5J4WSG6_9EUKA</name>
<reference evidence="1 2" key="1">
    <citation type="submission" date="2019-03" db="EMBL/GenBank/DDBJ databases">
        <title>Single cell metagenomics reveals metabolic interactions within the superorganism composed of flagellate Streblomastix strix and complex community of Bacteroidetes bacteria on its surface.</title>
        <authorList>
            <person name="Treitli S.C."/>
            <person name="Kolisko M."/>
            <person name="Husnik F."/>
            <person name="Keeling P."/>
            <person name="Hampl V."/>
        </authorList>
    </citation>
    <scope>NUCLEOTIDE SEQUENCE [LARGE SCALE GENOMIC DNA]</scope>
    <source>
        <strain evidence="1">ST1C</strain>
    </source>
</reference>
<proteinExistence type="predicted"/>
<sequence length="171" mass="19303">MDADSMYLAIAGSQIEGYKQGLKYVIKDQLFYDQHYKEWLPWNDSTVAEEKKLLGFITESQGENIVSLAPKCYNLFNGNEQNEDIVSLMNMMKGVSEMRANLTTNDYIKCLIDGCNINVTTNNLQMKMGVMSMISMEKSALIGIHNKIVLLSNGCCAPFMYGINADHYLIE</sequence>
<gene>
    <name evidence="1" type="ORF">EZS28_006992</name>
</gene>
<comment type="caution">
    <text evidence="1">The sequence shown here is derived from an EMBL/GenBank/DDBJ whole genome shotgun (WGS) entry which is preliminary data.</text>
</comment>
<organism evidence="1 2">
    <name type="scientific">Streblomastix strix</name>
    <dbReference type="NCBI Taxonomy" id="222440"/>
    <lineage>
        <taxon>Eukaryota</taxon>
        <taxon>Metamonada</taxon>
        <taxon>Preaxostyla</taxon>
        <taxon>Oxymonadida</taxon>
        <taxon>Streblomastigidae</taxon>
        <taxon>Streblomastix</taxon>
    </lineage>
</organism>
<protein>
    <submittedName>
        <fullName evidence="1">Uncharacterized protein</fullName>
    </submittedName>
</protein>
<accession>A0A5J4WSG6</accession>
<dbReference type="EMBL" id="SNRW01001169">
    <property type="protein sequence ID" value="KAA6397482.1"/>
    <property type="molecule type" value="Genomic_DNA"/>
</dbReference>
<dbReference type="AlphaFoldDB" id="A0A5J4WSG6"/>
<dbReference type="OrthoDB" id="2157854at2759"/>
<evidence type="ECO:0000313" key="1">
    <source>
        <dbReference type="EMBL" id="KAA6397482.1"/>
    </source>
</evidence>
<dbReference type="Proteomes" id="UP000324800">
    <property type="component" value="Unassembled WGS sequence"/>
</dbReference>